<dbReference type="PANTHER" id="PTHR35894">
    <property type="entry name" value="GENERAL SECRETION PATHWAY PROTEIN A-RELATED"/>
    <property type="match status" value="1"/>
</dbReference>
<dbReference type="Proteomes" id="UP000548632">
    <property type="component" value="Unassembled WGS sequence"/>
</dbReference>
<dbReference type="Gene3D" id="1.10.101.10">
    <property type="entry name" value="PGBD-like superfamily/PGBD"/>
    <property type="match status" value="1"/>
</dbReference>
<dbReference type="EMBL" id="JABVCQ010000021">
    <property type="protein sequence ID" value="MBB1126576.1"/>
    <property type="molecule type" value="Genomic_DNA"/>
</dbReference>
<keyword evidence="3" id="KW-1185">Reference proteome</keyword>
<name>A0A839HH97_9GAMM</name>
<protein>
    <submittedName>
        <fullName evidence="2">AAA family ATPase</fullName>
    </submittedName>
</protein>
<gene>
    <name evidence="2" type="ORF">HUK38_10090</name>
</gene>
<reference evidence="2 3" key="1">
    <citation type="journal article" date="2020" name="Arch. Microbiol.">
        <title>The genome sequence of the giant phototrophic gammaproteobacterium Thiospirillum jenense gives insight into its physiological properties and phylogenetic relationships.</title>
        <authorList>
            <person name="Imhoff J.F."/>
            <person name="Meyer T.E."/>
            <person name="Kyndt J.A."/>
        </authorList>
    </citation>
    <scope>NUCLEOTIDE SEQUENCE [LARGE SCALE GENOMIC DNA]</scope>
    <source>
        <strain evidence="2 3">DSM 216</strain>
    </source>
</reference>
<dbReference type="Gene3D" id="3.40.50.300">
    <property type="entry name" value="P-loop containing nucleotide triphosphate hydrolases"/>
    <property type="match status" value="1"/>
</dbReference>
<organism evidence="2 3">
    <name type="scientific">Thiospirillum jenense</name>
    <dbReference type="NCBI Taxonomy" id="1653858"/>
    <lineage>
        <taxon>Bacteria</taxon>
        <taxon>Pseudomonadati</taxon>
        <taxon>Pseudomonadota</taxon>
        <taxon>Gammaproteobacteria</taxon>
        <taxon>Chromatiales</taxon>
        <taxon>Chromatiaceae</taxon>
        <taxon>Thiospirillum</taxon>
    </lineage>
</organism>
<dbReference type="InterPro" id="IPR002477">
    <property type="entry name" value="Peptidoglycan-bd-like"/>
</dbReference>
<dbReference type="InterPro" id="IPR036366">
    <property type="entry name" value="PGBDSf"/>
</dbReference>
<evidence type="ECO:0000313" key="3">
    <source>
        <dbReference type="Proteomes" id="UP000548632"/>
    </source>
</evidence>
<dbReference type="InterPro" id="IPR036365">
    <property type="entry name" value="PGBD-like_sf"/>
</dbReference>
<sequence length="562" mass="61400">MYPKYFGLHEPSFAITPDPQYLFLSEQHREALAHLLYGASENGGFVLLTGEVGTGKTTICRAFLEQLPAGVEVALVLNPTLTAVELLAAICDEFKLHANPDPTEPLSTKFYIDQLNRFLLDCHAHGRRPLVLIDEAQNLHPQVLEQVRLLTNLETAKHKLLQIFLVGQPELRTLLAAPELRQLNQRITARFHLRPLKPRETVAYIRHRLAVAGVERPLLTRQALRLVHRHAGGVPRIINLICDRALLGAAVSRQSQVTATIVTRAAYEVRGQVLPKQVPPLQRWRPFIIGMVLFIATLALGVWLGKTTPLTTATLLPDLPNVPPALITTLPTAAPVIQPPASPVTPRLSQLPPGGTVRDLSPTELATVTTADLSAALTTLLHRWEVANLHVPPPQTCAQVEALDLGLGCETAQHGRFSELRRFDQPAVLSLKLSNGTNVYAVLVGLDEEYAVLAHSGVLQRLPLAALDERWSGDYLCLWRLPPPGVKVIGRAATPAAVRWLRAQLATWPPSGLTVATVPPAAAVQYDDTLIAAVRRFQTAHGLDADGIAGPRTLMLLMNTVP</sequence>
<dbReference type="Pfam" id="PF13401">
    <property type="entry name" value="AAA_22"/>
    <property type="match status" value="1"/>
</dbReference>
<dbReference type="InterPro" id="IPR049945">
    <property type="entry name" value="AAA_22"/>
</dbReference>
<dbReference type="CDD" id="cd00009">
    <property type="entry name" value="AAA"/>
    <property type="match status" value="1"/>
</dbReference>
<dbReference type="SUPFAM" id="SSF47090">
    <property type="entry name" value="PGBD-like"/>
    <property type="match status" value="1"/>
</dbReference>
<dbReference type="InterPro" id="IPR052026">
    <property type="entry name" value="ExeA_AAA_ATPase_DNA-bind"/>
</dbReference>
<dbReference type="InterPro" id="IPR003593">
    <property type="entry name" value="AAA+_ATPase"/>
</dbReference>
<dbReference type="SUPFAM" id="SSF52540">
    <property type="entry name" value="P-loop containing nucleoside triphosphate hydrolases"/>
    <property type="match status" value="1"/>
</dbReference>
<comment type="caution">
    <text evidence="2">The sequence shown here is derived from an EMBL/GenBank/DDBJ whole genome shotgun (WGS) entry which is preliminary data.</text>
</comment>
<dbReference type="PANTHER" id="PTHR35894:SF1">
    <property type="entry name" value="PHOSPHORIBULOKINASE _ URIDINE KINASE FAMILY"/>
    <property type="match status" value="1"/>
</dbReference>
<accession>A0A839HH97</accession>
<feature type="domain" description="AAA+ ATPase" evidence="1">
    <location>
        <begin position="42"/>
        <end position="199"/>
    </location>
</feature>
<dbReference type="SMART" id="SM00382">
    <property type="entry name" value="AAA"/>
    <property type="match status" value="1"/>
</dbReference>
<proteinExistence type="predicted"/>
<dbReference type="AlphaFoldDB" id="A0A839HH97"/>
<dbReference type="InterPro" id="IPR027417">
    <property type="entry name" value="P-loop_NTPase"/>
</dbReference>
<evidence type="ECO:0000313" key="2">
    <source>
        <dbReference type="EMBL" id="MBB1126576.1"/>
    </source>
</evidence>
<evidence type="ECO:0000259" key="1">
    <source>
        <dbReference type="SMART" id="SM00382"/>
    </source>
</evidence>
<dbReference type="Gene3D" id="3.90.70.10">
    <property type="entry name" value="Cysteine proteinases"/>
    <property type="match status" value="1"/>
</dbReference>
<dbReference type="Pfam" id="PF01471">
    <property type="entry name" value="PG_binding_1"/>
    <property type="match status" value="1"/>
</dbReference>
<dbReference type="GO" id="GO:0016887">
    <property type="term" value="F:ATP hydrolysis activity"/>
    <property type="evidence" value="ECO:0007669"/>
    <property type="project" value="InterPro"/>
</dbReference>